<organism evidence="3 4">
    <name type="scientific">Sitophilus oryzae</name>
    <name type="common">Rice weevil</name>
    <name type="synonym">Curculio oryzae</name>
    <dbReference type="NCBI Taxonomy" id="7048"/>
    <lineage>
        <taxon>Eukaryota</taxon>
        <taxon>Metazoa</taxon>
        <taxon>Ecdysozoa</taxon>
        <taxon>Arthropoda</taxon>
        <taxon>Hexapoda</taxon>
        <taxon>Insecta</taxon>
        <taxon>Pterygota</taxon>
        <taxon>Neoptera</taxon>
        <taxon>Endopterygota</taxon>
        <taxon>Coleoptera</taxon>
        <taxon>Polyphaga</taxon>
        <taxon>Cucujiformia</taxon>
        <taxon>Curculionidae</taxon>
        <taxon>Dryophthorinae</taxon>
        <taxon>Sitophilus</taxon>
    </lineage>
</organism>
<dbReference type="GO" id="GO:0006139">
    <property type="term" value="P:nucleobase-containing compound metabolic process"/>
    <property type="evidence" value="ECO:0007669"/>
    <property type="project" value="InterPro"/>
</dbReference>
<dbReference type="RefSeq" id="XP_030750966.1">
    <property type="nucleotide sequence ID" value="XM_030895106.1"/>
</dbReference>
<dbReference type="InterPro" id="IPR036397">
    <property type="entry name" value="RNaseH_sf"/>
</dbReference>
<dbReference type="Pfam" id="PF01927">
    <property type="entry name" value="Mut7-C"/>
    <property type="match status" value="1"/>
</dbReference>
<evidence type="ECO:0000313" key="3">
    <source>
        <dbReference type="Proteomes" id="UP000504635"/>
    </source>
</evidence>
<gene>
    <name evidence="4 5" type="primary">LOC115878572</name>
</gene>
<dbReference type="GO" id="GO:0003676">
    <property type="term" value="F:nucleic acid binding"/>
    <property type="evidence" value="ECO:0007669"/>
    <property type="project" value="InterPro"/>
</dbReference>
<dbReference type="InterPro" id="IPR002562">
    <property type="entry name" value="3'-5'_exonuclease_dom"/>
</dbReference>
<dbReference type="Gene3D" id="3.30.420.10">
    <property type="entry name" value="Ribonuclease H-like superfamily/Ribonuclease H"/>
    <property type="match status" value="1"/>
</dbReference>
<dbReference type="RefSeq" id="XP_030750975.1">
    <property type="nucleotide sequence ID" value="XM_030895115.1"/>
</dbReference>
<dbReference type="InterPro" id="IPR002782">
    <property type="entry name" value="Mut7-C_RNAse_dom"/>
</dbReference>
<reference evidence="4 5" key="1">
    <citation type="submission" date="2025-04" db="UniProtKB">
        <authorList>
            <consortium name="RefSeq"/>
        </authorList>
    </citation>
    <scope>IDENTIFICATION</scope>
    <source>
        <tissue evidence="4 5">Gonads</tissue>
    </source>
</reference>
<feature type="compositionally biased region" description="Basic residues" evidence="1">
    <location>
        <begin position="636"/>
        <end position="647"/>
    </location>
</feature>
<feature type="domain" description="3'-5' exonuclease" evidence="2">
    <location>
        <begin position="423"/>
        <end position="615"/>
    </location>
</feature>
<evidence type="ECO:0000313" key="4">
    <source>
        <dbReference type="RefSeq" id="XP_030750966.1"/>
    </source>
</evidence>
<feature type="region of interest" description="Disordered" evidence="1">
    <location>
        <begin position="1"/>
        <end position="33"/>
    </location>
</feature>
<protein>
    <submittedName>
        <fullName evidence="4 5">Exonuclease mut-7 homolog isoform X1</fullName>
    </submittedName>
</protein>
<dbReference type="CTD" id="35385"/>
<evidence type="ECO:0000256" key="1">
    <source>
        <dbReference type="SAM" id="MobiDB-lite"/>
    </source>
</evidence>
<dbReference type="PANTHER" id="PTHR47765:SF2">
    <property type="entry name" value="EXONUCLEASE MUT-7 HOMOLOG"/>
    <property type="match status" value="1"/>
</dbReference>
<dbReference type="InterPro" id="IPR052408">
    <property type="entry name" value="Exonuclease_MUT-7-like"/>
</dbReference>
<accession>A0A6J2XIN0</accession>
<keyword evidence="4 5" id="KW-0269">Exonuclease</keyword>
<dbReference type="OrthoDB" id="18193at2759"/>
<dbReference type="KEGG" id="soy:115878572"/>
<dbReference type="GO" id="GO:0008408">
    <property type="term" value="F:3'-5' exonuclease activity"/>
    <property type="evidence" value="ECO:0007669"/>
    <property type="project" value="InterPro"/>
</dbReference>
<dbReference type="SUPFAM" id="SSF53098">
    <property type="entry name" value="Ribonuclease H-like"/>
    <property type="match status" value="1"/>
</dbReference>
<dbReference type="Proteomes" id="UP000504635">
    <property type="component" value="Unplaced"/>
</dbReference>
<dbReference type="SMART" id="SM00474">
    <property type="entry name" value="35EXOc"/>
    <property type="match status" value="1"/>
</dbReference>
<name>A0A6J2XIN0_SITOR</name>
<dbReference type="Pfam" id="PF01612">
    <property type="entry name" value="DNA_pol_A_exo1"/>
    <property type="match status" value="1"/>
</dbReference>
<keyword evidence="4 5" id="KW-0378">Hydrolase</keyword>
<keyword evidence="4 5" id="KW-0540">Nuclease</keyword>
<dbReference type="AlphaFoldDB" id="A0A6J2XIN0"/>
<sequence>MSYQNKSVRGRGKHFNNMQTYQREDSISRPQNSSYPNYAVQRREFQNISKHDNNCCKEISVNLHLYDEDIIFFQDLKMMYQSLKQSPPVTSKLEIYFSSCKNPYDQFLKLLYNCQDFYSAKSKSLPMLLIDEFKKWSARNKSELRNLLTPQLQIDAFKIITKQNIQFVTKLIFEIFEMAENCDIFVDSINCYIDKKQYKEACQYSAMLKLHDKFSIEDFLVPLILQDKLQCVDDFLHGSKRHQRELVEFLDVMLNNASLRQSMEQYVLEREIPEVRFDKLHVKSWKKIISRLVKMFKLSLDLTPNLNKRRNAGALQFLLKKRFTKNTFSDESWKEMVEEAVGDDENLQKELVVSVAQYGELSEALRWAIFYSIDKSEWPYSLQLLDENKLPDSVPLSPSTEDWDQDNSSKVEFHKYPLPLDTIILVDNIQKFENFLDTGLEGIDLVGIDCEWKPSFGGQCNELALMQIATRKAVYVIDVVNLAHKEPHMWQDLGKHLFNNCDILKLGFNMSSDIHMIRSALPHVNFNPKHLGFLDLCTLWKHIEKYPKVRFPYEVKSGGLSLTTLVCLSLGHDLDKSEQFSNWEKRPLRDTQIYYAGLDAYCLIQVYDVIKECFGRVNCSFDDLCYSLVQHEKSPRKKTKKNHHRRKNADDDMVQPPSPHIESVEAHEIKVVCDTMLQGLGKNLRRCGIDTVILENDQDHKECARYAIDEKRYILTKKGPFKVLNGYVPAGHCLNVNSNHVDEQLQEVLDFYKVKVTKDHVFSRCQACNGNSFVKVPRETMLALYNVTTPKFGPPCYFEDEASGLTSDEDFDDFTGSAYSEPSYSPSRSFGNPSANRKWEIHENIDVERCQTKLGIPIKIDLVPLPVIYNYDIFYICEECGKIYYDGTHLERVLTGRLQGIVQ</sequence>
<evidence type="ECO:0000313" key="5">
    <source>
        <dbReference type="RefSeq" id="XP_030750975.1"/>
    </source>
</evidence>
<proteinExistence type="predicted"/>
<dbReference type="GeneID" id="115878572"/>
<evidence type="ECO:0000259" key="2">
    <source>
        <dbReference type="SMART" id="SM00474"/>
    </source>
</evidence>
<dbReference type="InterPro" id="IPR012337">
    <property type="entry name" value="RNaseH-like_sf"/>
</dbReference>
<feature type="region of interest" description="Disordered" evidence="1">
    <location>
        <begin position="636"/>
        <end position="659"/>
    </location>
</feature>
<keyword evidence="3" id="KW-1185">Reference proteome</keyword>
<dbReference type="PANTHER" id="PTHR47765">
    <property type="entry name" value="3'-5' EXONUCLEASE DOMAIN-CONTAINING PROTEIN"/>
    <property type="match status" value="1"/>
</dbReference>